<evidence type="ECO:0000256" key="4">
    <source>
        <dbReference type="ARBA" id="ARBA00022833"/>
    </source>
</evidence>
<dbReference type="PANTHER" id="PTHR43350:SF19">
    <property type="entry name" value="D-GULOSIDE 3-DEHYDROGENASE"/>
    <property type="match status" value="1"/>
</dbReference>
<proteinExistence type="inferred from homology"/>
<dbReference type="EMBL" id="JACJVP010000006">
    <property type="protein sequence ID" value="MBB6670022.1"/>
    <property type="molecule type" value="Genomic_DNA"/>
</dbReference>
<dbReference type="Pfam" id="PF00107">
    <property type="entry name" value="ADH_zinc_N"/>
    <property type="match status" value="1"/>
</dbReference>
<dbReference type="RefSeq" id="WP_185141463.1">
    <property type="nucleotide sequence ID" value="NZ_JACJVP010000006.1"/>
</dbReference>
<evidence type="ECO:0000256" key="2">
    <source>
        <dbReference type="ARBA" id="ARBA00008072"/>
    </source>
</evidence>
<dbReference type="Gene3D" id="3.40.50.720">
    <property type="entry name" value="NAD(P)-binding Rossmann-like Domain"/>
    <property type="match status" value="1"/>
</dbReference>
<accession>A0A7X0RM62</accession>
<evidence type="ECO:0000256" key="1">
    <source>
        <dbReference type="ARBA" id="ARBA00001947"/>
    </source>
</evidence>
<feature type="domain" description="Enoyl reductase (ER)" evidence="6">
    <location>
        <begin position="9"/>
        <end position="320"/>
    </location>
</feature>
<comment type="cofactor">
    <cofactor evidence="1">
        <name>Zn(2+)</name>
        <dbReference type="ChEBI" id="CHEBI:29105"/>
    </cofactor>
</comment>
<comment type="caution">
    <text evidence="7">The sequence shown here is derived from an EMBL/GenBank/DDBJ whole genome shotgun (WGS) entry which is preliminary data.</text>
</comment>
<protein>
    <submittedName>
        <fullName evidence="7">Zinc-binding dehydrogenase</fullName>
    </submittedName>
</protein>
<keyword evidence="3" id="KW-0479">Metal-binding</keyword>
<evidence type="ECO:0000256" key="5">
    <source>
        <dbReference type="ARBA" id="ARBA00023002"/>
    </source>
</evidence>
<evidence type="ECO:0000259" key="6">
    <source>
        <dbReference type="SMART" id="SM00829"/>
    </source>
</evidence>
<dbReference type="InterPro" id="IPR013149">
    <property type="entry name" value="ADH-like_C"/>
</dbReference>
<dbReference type="InterPro" id="IPR020843">
    <property type="entry name" value="ER"/>
</dbReference>
<dbReference type="Proteomes" id="UP000547209">
    <property type="component" value="Unassembled WGS sequence"/>
</dbReference>
<dbReference type="SUPFAM" id="SSF50129">
    <property type="entry name" value="GroES-like"/>
    <property type="match status" value="1"/>
</dbReference>
<dbReference type="Gene3D" id="3.90.180.10">
    <property type="entry name" value="Medium-chain alcohol dehydrogenases, catalytic domain"/>
    <property type="match status" value="2"/>
</dbReference>
<evidence type="ECO:0000256" key="3">
    <source>
        <dbReference type="ARBA" id="ARBA00022723"/>
    </source>
</evidence>
<organism evidence="7 8">
    <name type="scientific">Cohnella nanjingensis</name>
    <dbReference type="NCBI Taxonomy" id="1387779"/>
    <lineage>
        <taxon>Bacteria</taxon>
        <taxon>Bacillati</taxon>
        <taxon>Bacillota</taxon>
        <taxon>Bacilli</taxon>
        <taxon>Bacillales</taxon>
        <taxon>Paenibacillaceae</taxon>
        <taxon>Cohnella</taxon>
    </lineage>
</organism>
<dbReference type="PANTHER" id="PTHR43350">
    <property type="entry name" value="NAD-DEPENDENT ALCOHOL DEHYDROGENASE"/>
    <property type="match status" value="1"/>
</dbReference>
<dbReference type="SUPFAM" id="SSF51735">
    <property type="entry name" value="NAD(P)-binding Rossmann-fold domains"/>
    <property type="match status" value="1"/>
</dbReference>
<dbReference type="Pfam" id="PF08240">
    <property type="entry name" value="ADH_N"/>
    <property type="match status" value="1"/>
</dbReference>
<keyword evidence="8" id="KW-1185">Reference proteome</keyword>
<dbReference type="InterPro" id="IPR036291">
    <property type="entry name" value="NAD(P)-bd_dom_sf"/>
</dbReference>
<dbReference type="GO" id="GO:0046872">
    <property type="term" value="F:metal ion binding"/>
    <property type="evidence" value="ECO:0007669"/>
    <property type="project" value="UniProtKB-KW"/>
</dbReference>
<name>A0A7X0RM62_9BACL</name>
<dbReference type="GO" id="GO:0016491">
    <property type="term" value="F:oxidoreductase activity"/>
    <property type="evidence" value="ECO:0007669"/>
    <property type="project" value="UniProtKB-KW"/>
</dbReference>
<keyword evidence="4" id="KW-0862">Zinc</keyword>
<evidence type="ECO:0000313" key="8">
    <source>
        <dbReference type="Proteomes" id="UP000547209"/>
    </source>
</evidence>
<dbReference type="SMART" id="SM00829">
    <property type="entry name" value="PKS_ER"/>
    <property type="match status" value="1"/>
</dbReference>
<sequence>MNTLAVVFTEMGKAEIAEIEMPAPQAGEVQIQTDVSFISVGTERWVLKNEFDWQPTPYPCVPGYQRIGKVVQVGPGVNDFRIGDRVAATTGIWPGDVAPAWGSHLRLANSRMEEVFRLPSNIADENASGAVVAQVGWNAASRLRLSEGEWVVVFGDGLVGQCASQSVRARGSKAILVGRNEARLAIASAHSADKVVDSREGRVSEQIREAIGDGDLSGVIDTLQAEEVLHDCIALFGHFRSSPGQIVYAGFTPGKVWADMSVLQRYEVTCHFVSGWNRRRMEETLRQMENGNLSLSPFITHRVNYRQAPDMYDMILQKHSPFLGITLDWKEEQR</sequence>
<dbReference type="InterPro" id="IPR013154">
    <property type="entry name" value="ADH-like_N"/>
</dbReference>
<dbReference type="InterPro" id="IPR011032">
    <property type="entry name" value="GroES-like_sf"/>
</dbReference>
<comment type="similarity">
    <text evidence="2">Belongs to the zinc-containing alcohol dehydrogenase family.</text>
</comment>
<evidence type="ECO:0000313" key="7">
    <source>
        <dbReference type="EMBL" id="MBB6670022.1"/>
    </source>
</evidence>
<gene>
    <name evidence="7" type="ORF">H7C19_04890</name>
</gene>
<reference evidence="7 8" key="1">
    <citation type="submission" date="2020-08" db="EMBL/GenBank/DDBJ databases">
        <title>Cohnella phylogeny.</title>
        <authorList>
            <person name="Dunlap C."/>
        </authorList>
    </citation>
    <scope>NUCLEOTIDE SEQUENCE [LARGE SCALE GENOMIC DNA]</scope>
    <source>
        <strain evidence="7 8">DSM 28246</strain>
    </source>
</reference>
<dbReference type="AlphaFoldDB" id="A0A7X0RM62"/>
<keyword evidence="5" id="KW-0560">Oxidoreductase</keyword>